<protein>
    <submittedName>
        <fullName evidence="4">Uncharacterized protein</fullName>
    </submittedName>
</protein>
<feature type="coiled-coil region" evidence="1">
    <location>
        <begin position="23"/>
        <end position="50"/>
    </location>
</feature>
<evidence type="ECO:0000313" key="3">
    <source>
        <dbReference type="Proteomes" id="UP000095280"/>
    </source>
</evidence>
<dbReference type="WBParaSite" id="maker-unitig_28437-snap-gene-0.2-mRNA-1">
    <property type="protein sequence ID" value="maker-unitig_28437-snap-gene-0.2-mRNA-1"/>
    <property type="gene ID" value="maker-unitig_28437-snap-gene-0.2"/>
</dbReference>
<feature type="region of interest" description="Disordered" evidence="2">
    <location>
        <begin position="51"/>
        <end position="100"/>
    </location>
</feature>
<evidence type="ECO:0000313" key="4">
    <source>
        <dbReference type="WBParaSite" id="maker-unitig_28437-snap-gene-0.2-mRNA-1"/>
    </source>
</evidence>
<proteinExistence type="predicted"/>
<feature type="coiled-coil region" evidence="1">
    <location>
        <begin position="122"/>
        <end position="152"/>
    </location>
</feature>
<evidence type="ECO:0000256" key="2">
    <source>
        <dbReference type="SAM" id="MobiDB-lite"/>
    </source>
</evidence>
<keyword evidence="3" id="KW-1185">Reference proteome</keyword>
<accession>A0A1I8FCG3</accession>
<evidence type="ECO:0000256" key="1">
    <source>
        <dbReference type="SAM" id="Coils"/>
    </source>
</evidence>
<sequence length="283" mass="31741">MIFPQAKTAKQATAAAQDSIVATSVLREKLRELEAEIERFQLSKLKRELESEAAGLAAEAPQSWRRSAARERARPKQRKLRKEPPAGRLRQSFEGWRGREAAKSPNACARSWPHCETNARRRRALSANLARLRDQMARASSLEAEKAELRHNGCRIWRRSVCSSRRLKGPPPARQFRRASTDGAFNRRLNSKPSGASAATSAAASCLLSTNVDGNGQQQQRAASAFSNRKQFVRFANASRDRERLMAPRSIQFSRWGGQSPCQRRRYGGVSRAFAWSGKTRLP</sequence>
<reference evidence="4" key="1">
    <citation type="submission" date="2016-11" db="UniProtKB">
        <authorList>
            <consortium name="WormBaseParasite"/>
        </authorList>
    </citation>
    <scope>IDENTIFICATION</scope>
</reference>
<organism evidence="3 4">
    <name type="scientific">Macrostomum lignano</name>
    <dbReference type="NCBI Taxonomy" id="282301"/>
    <lineage>
        <taxon>Eukaryota</taxon>
        <taxon>Metazoa</taxon>
        <taxon>Spiralia</taxon>
        <taxon>Lophotrochozoa</taxon>
        <taxon>Platyhelminthes</taxon>
        <taxon>Rhabditophora</taxon>
        <taxon>Macrostomorpha</taxon>
        <taxon>Macrostomida</taxon>
        <taxon>Macrostomidae</taxon>
        <taxon>Macrostomum</taxon>
    </lineage>
</organism>
<keyword evidence="1" id="KW-0175">Coiled coil</keyword>
<dbReference type="Proteomes" id="UP000095280">
    <property type="component" value="Unplaced"/>
</dbReference>
<name>A0A1I8FCG3_9PLAT</name>
<dbReference type="AlphaFoldDB" id="A0A1I8FCG3"/>